<keyword evidence="5" id="KW-0548">Nucleotidyltransferase</keyword>
<gene>
    <name evidence="11" type="ORF">FFLO_06014</name>
</gene>
<comment type="caution">
    <text evidence="11">The sequence shown here is derived from an EMBL/GenBank/DDBJ whole genome shotgun (WGS) entry which is preliminary data.</text>
</comment>
<protein>
    <recommendedName>
        <fullName evidence="10">DNA primase</fullName>
        <ecNumber evidence="10">2.7.7.-</ecNumber>
    </recommendedName>
</protein>
<evidence type="ECO:0000256" key="8">
    <source>
        <dbReference type="ARBA" id="ARBA00022833"/>
    </source>
</evidence>
<evidence type="ECO:0000313" key="11">
    <source>
        <dbReference type="EMBL" id="KAG7528650.1"/>
    </source>
</evidence>
<dbReference type="NCBIfam" id="TIGR00335">
    <property type="entry name" value="primase_sml"/>
    <property type="match status" value="1"/>
</dbReference>
<keyword evidence="4 10" id="KW-0808">Transferase</keyword>
<evidence type="ECO:0000313" key="12">
    <source>
        <dbReference type="Proteomes" id="UP000812966"/>
    </source>
</evidence>
<comment type="similarity">
    <text evidence="1 10">Belongs to the eukaryotic-type primase small subunit family.</text>
</comment>
<evidence type="ECO:0000256" key="6">
    <source>
        <dbReference type="ARBA" id="ARBA00022705"/>
    </source>
</evidence>
<evidence type="ECO:0000256" key="9">
    <source>
        <dbReference type="ARBA" id="ARBA00023163"/>
    </source>
</evidence>
<dbReference type="GO" id="GO:0003899">
    <property type="term" value="F:DNA-directed RNA polymerase activity"/>
    <property type="evidence" value="ECO:0007669"/>
    <property type="project" value="InterPro"/>
</dbReference>
<accession>A0A8K0NNA2</accession>
<dbReference type="GO" id="GO:0006269">
    <property type="term" value="P:DNA replication, synthesis of primer"/>
    <property type="evidence" value="ECO:0007669"/>
    <property type="project" value="UniProtKB-KW"/>
</dbReference>
<evidence type="ECO:0000256" key="10">
    <source>
        <dbReference type="RuleBase" id="RU003514"/>
    </source>
</evidence>
<organism evidence="11 12">
    <name type="scientific">Filobasidium floriforme</name>
    <dbReference type="NCBI Taxonomy" id="5210"/>
    <lineage>
        <taxon>Eukaryota</taxon>
        <taxon>Fungi</taxon>
        <taxon>Dikarya</taxon>
        <taxon>Basidiomycota</taxon>
        <taxon>Agaricomycotina</taxon>
        <taxon>Tremellomycetes</taxon>
        <taxon>Filobasidiales</taxon>
        <taxon>Filobasidiaceae</taxon>
        <taxon>Filobasidium</taxon>
    </lineage>
</organism>
<dbReference type="Pfam" id="PF01896">
    <property type="entry name" value="DNA_primase_S"/>
    <property type="match status" value="1"/>
</dbReference>
<sequence>MPVPMPAQGIGHCHSAKSPEVMLAFYRRLFPYKPFFLWLNQEHVPSRLFTHREFAFTLGESTYVRYNSFNNVEDFKKEILRANPTRFEIGPIYNVRPRDRKSVPQHVLRPELRELVFDIDMTDYDEVRTCCSGGNICRRCWGFIAAAVKVLDQSLRDSFGFKHLLWVYSGRRGIHCWISDRHALSLTDDQRRSLVQFLEVVKGGKEVAKKVNVRNGNDIGPLNANIEHALDTIKADFVRIALMDQNCFAEEKGTETLLSLLAVDRDTADSWRRKWSSSGVSSMDKWQEIMSYGAKLMKAGANSAAFRKFSNSTEDLILQYMYPRIDAEVSKRRNHLLKSPFVIHPGTGRVCVPVEVSKVDDFEPTAVPTVGQLLRELDRPAGNPAVKGEDGQDEARKLEHDYERTSLKPYIDLFEKHVTAVMRDNREAKKVVQDSKVSLDF</sequence>
<keyword evidence="7" id="KW-0479">Metal-binding</keyword>
<dbReference type="CDD" id="cd04860">
    <property type="entry name" value="AE_Prim_S"/>
    <property type="match status" value="1"/>
</dbReference>
<evidence type="ECO:0000256" key="7">
    <source>
        <dbReference type="ARBA" id="ARBA00022723"/>
    </source>
</evidence>
<dbReference type="GO" id="GO:0046872">
    <property type="term" value="F:metal ion binding"/>
    <property type="evidence" value="ECO:0007669"/>
    <property type="project" value="UniProtKB-KW"/>
</dbReference>
<dbReference type="Proteomes" id="UP000812966">
    <property type="component" value="Unassembled WGS sequence"/>
</dbReference>
<evidence type="ECO:0000256" key="2">
    <source>
        <dbReference type="ARBA" id="ARBA00022478"/>
    </source>
</evidence>
<evidence type="ECO:0000256" key="4">
    <source>
        <dbReference type="ARBA" id="ARBA00022679"/>
    </source>
</evidence>
<keyword evidence="12" id="KW-1185">Reference proteome</keyword>
<proteinExistence type="inferred from homology"/>
<dbReference type="InterPro" id="IPR002755">
    <property type="entry name" value="DNA_primase_S"/>
</dbReference>
<evidence type="ECO:0000256" key="3">
    <source>
        <dbReference type="ARBA" id="ARBA00022515"/>
    </source>
</evidence>
<dbReference type="PANTHER" id="PTHR10536">
    <property type="entry name" value="DNA PRIMASE SMALL SUBUNIT"/>
    <property type="match status" value="1"/>
</dbReference>
<dbReference type="AlphaFoldDB" id="A0A8K0NNA2"/>
<dbReference type="EC" id="2.7.7.-" evidence="10"/>
<keyword evidence="3 10" id="KW-0639">Primosome</keyword>
<keyword evidence="9" id="KW-0804">Transcription</keyword>
<name>A0A8K0NNA2_9TREE</name>
<keyword evidence="8" id="KW-0862">Zinc</keyword>
<evidence type="ECO:0000256" key="1">
    <source>
        <dbReference type="ARBA" id="ARBA00009762"/>
    </source>
</evidence>
<keyword evidence="6 10" id="KW-0235">DNA replication</keyword>
<dbReference type="GO" id="GO:0005658">
    <property type="term" value="C:alpha DNA polymerase:primase complex"/>
    <property type="evidence" value="ECO:0007669"/>
    <property type="project" value="UniProtKB-ARBA"/>
</dbReference>
<keyword evidence="2 10" id="KW-0240">DNA-directed RNA polymerase</keyword>
<dbReference type="Gene3D" id="3.90.920.10">
    <property type="entry name" value="DNA primase, PRIM domain"/>
    <property type="match status" value="1"/>
</dbReference>
<dbReference type="FunFam" id="3.90.920.10:FF:000003">
    <property type="entry name" value="DNA primase"/>
    <property type="match status" value="1"/>
</dbReference>
<dbReference type="EMBL" id="JABELV010000173">
    <property type="protein sequence ID" value="KAG7528650.1"/>
    <property type="molecule type" value="Genomic_DNA"/>
</dbReference>
<evidence type="ECO:0000256" key="5">
    <source>
        <dbReference type="ARBA" id="ARBA00022695"/>
    </source>
</evidence>
<dbReference type="SUPFAM" id="SSF56747">
    <property type="entry name" value="Prim-pol domain"/>
    <property type="match status" value="1"/>
</dbReference>
<dbReference type="InterPro" id="IPR014052">
    <property type="entry name" value="DNA_primase_ssu_euk/arc"/>
</dbReference>
<reference evidence="11" key="1">
    <citation type="submission" date="2020-04" db="EMBL/GenBank/DDBJ databases">
        <title>Analysis of mating type loci in Filobasidium floriforme.</title>
        <authorList>
            <person name="Nowrousian M."/>
        </authorList>
    </citation>
    <scope>NUCLEOTIDE SEQUENCE</scope>
    <source>
        <strain evidence="11">CBS 6242</strain>
    </source>
</reference>